<evidence type="ECO:0000313" key="4">
    <source>
        <dbReference type="Proteomes" id="UP001205311"/>
    </source>
</evidence>
<dbReference type="Proteomes" id="UP001205311">
    <property type="component" value="Unassembled WGS sequence"/>
</dbReference>
<feature type="region of interest" description="Disordered" evidence="2">
    <location>
        <begin position="122"/>
        <end position="149"/>
    </location>
</feature>
<dbReference type="InterPro" id="IPR015943">
    <property type="entry name" value="WD40/YVTN_repeat-like_dom_sf"/>
</dbReference>
<comment type="similarity">
    <text evidence="1">Belongs to the cycloisomerase 2 family.</text>
</comment>
<dbReference type="PANTHER" id="PTHR30344:SF1">
    <property type="entry name" value="6-PHOSPHOGLUCONOLACTONASE"/>
    <property type="match status" value="1"/>
</dbReference>
<name>A0ABT1HS46_STRSD</name>
<protein>
    <submittedName>
        <fullName evidence="3">6-phosphogluconolactonase, cycloisomerase 2 family</fullName>
    </submittedName>
</protein>
<dbReference type="InterPro" id="IPR011048">
    <property type="entry name" value="Haem_d1_sf"/>
</dbReference>
<reference evidence="3 4" key="1">
    <citation type="submission" date="2022-06" db="EMBL/GenBank/DDBJ databases">
        <title>Genomic Encyclopedia of Archaeal and Bacterial Type Strains, Phase II (KMG-II): from individual species to whole genera.</title>
        <authorList>
            <person name="Goeker M."/>
        </authorList>
    </citation>
    <scope>NUCLEOTIDE SEQUENCE [LARGE SCALE GENOMIC DNA]</scope>
    <source>
        <strain evidence="3 4">DSM 40477</strain>
    </source>
</reference>
<dbReference type="Gene3D" id="2.130.10.10">
    <property type="entry name" value="YVTN repeat-like/Quinoprotein amine dehydrogenase"/>
    <property type="match status" value="1"/>
</dbReference>
<organism evidence="3 4">
    <name type="scientific">Streptoalloteichus tenebrarius (strain ATCC 17920 / DSM 40477 / JCM 4838 / CBS 697.72 / NBRC 16177 / NCIMB 11028 / NRRL B-12390 / A12253. 1 / ISP 5477)</name>
    <name type="common">Streptomyces tenebrarius</name>
    <dbReference type="NCBI Taxonomy" id="1933"/>
    <lineage>
        <taxon>Bacteria</taxon>
        <taxon>Bacillati</taxon>
        <taxon>Actinomycetota</taxon>
        <taxon>Actinomycetes</taxon>
        <taxon>Pseudonocardiales</taxon>
        <taxon>Pseudonocardiaceae</taxon>
        <taxon>Streptoalloteichus</taxon>
    </lineage>
</organism>
<dbReference type="InterPro" id="IPR050282">
    <property type="entry name" value="Cycloisomerase_2"/>
</dbReference>
<dbReference type="EMBL" id="JAMTCP010000008">
    <property type="protein sequence ID" value="MCP2258340.1"/>
    <property type="molecule type" value="Genomic_DNA"/>
</dbReference>
<accession>A0ABT1HS46</accession>
<comment type="caution">
    <text evidence="3">The sequence shown here is derived from an EMBL/GenBank/DDBJ whole genome shotgun (WGS) entry which is preliminary data.</text>
</comment>
<evidence type="ECO:0000256" key="1">
    <source>
        <dbReference type="ARBA" id="ARBA00005564"/>
    </source>
</evidence>
<evidence type="ECO:0000313" key="3">
    <source>
        <dbReference type="EMBL" id="MCP2258340.1"/>
    </source>
</evidence>
<gene>
    <name evidence="3" type="ORF">LX15_002034</name>
</gene>
<dbReference type="Pfam" id="PF10282">
    <property type="entry name" value="Lactonase"/>
    <property type="match status" value="1"/>
</dbReference>
<dbReference type="SUPFAM" id="SSF51004">
    <property type="entry name" value="C-terminal (heme d1) domain of cytochrome cd1-nitrite reductase"/>
    <property type="match status" value="1"/>
</dbReference>
<dbReference type="InterPro" id="IPR019405">
    <property type="entry name" value="Lactonase_7-beta_prop"/>
</dbReference>
<keyword evidence="4" id="KW-1185">Reference proteome</keyword>
<dbReference type="PANTHER" id="PTHR30344">
    <property type="entry name" value="6-PHOSPHOGLUCONOLACTONASE-RELATED"/>
    <property type="match status" value="1"/>
</dbReference>
<sequence length="349" mass="36432">MTIMTRAYLGSYTSGDSRGGGLSLLAVDQAGGRLSDHGLLDVGPNPSFLALAPAGDVLYVVNEEAEGTVGAVRLDGGRPAVVNHQPSLGGHPCHLSAHPGGGHVFTANYSTGSVVVHPVRPDGGLAEPSDLVRHTGSGPDPDRQEGPHAHQVLADPTGRWVLAVDLGIDGVVVSAFDERAGRLRQHEVVALAPGSGPRHLAFHPDGRSAYVLGELDSTVTACSWDAERGELRPGQVVSTLPPGWAGRSYPAEIVVSADGRFCYASNRGHDSVAVFAVEERGRRLRLVGVVPTGGAWPRHIALSPAGTHLYAANERSDTVTCFRVDRDSGALLRTDAVLTAGSPVCLVFD</sequence>
<evidence type="ECO:0000256" key="2">
    <source>
        <dbReference type="SAM" id="MobiDB-lite"/>
    </source>
</evidence>
<proteinExistence type="inferred from homology"/>